<sequence>MNQTLKPPSASDNPLPLLILKVADWIDIKPSSTFDTLKLVINAIDDPEENESLSDMMDVLLDHKGGYEWKFLDEELDDPDMKIVVTRHIGNVKAYRHIAALYIRTPMLKAALKDIL</sequence>
<accession>A0A5J5I8Y5</accession>
<dbReference type="EMBL" id="VYQA01000005">
    <property type="protein sequence ID" value="KAA9030904.1"/>
    <property type="molecule type" value="Genomic_DNA"/>
</dbReference>
<evidence type="ECO:0000313" key="4">
    <source>
        <dbReference type="Proteomes" id="UP000326364"/>
    </source>
</evidence>
<dbReference type="Proteomes" id="UP000326364">
    <property type="component" value="Unassembled WGS sequence"/>
</dbReference>
<gene>
    <name evidence="2" type="ORF">F4U95_09105</name>
    <name evidence="1" type="ORF">F4U96_09155</name>
</gene>
<organism evidence="2 3">
    <name type="scientific">Sphingobium limneticum</name>
    <dbReference type="NCBI Taxonomy" id="1007511"/>
    <lineage>
        <taxon>Bacteria</taxon>
        <taxon>Pseudomonadati</taxon>
        <taxon>Pseudomonadota</taxon>
        <taxon>Alphaproteobacteria</taxon>
        <taxon>Sphingomonadales</taxon>
        <taxon>Sphingomonadaceae</taxon>
        <taxon>Sphingobium</taxon>
    </lineage>
</organism>
<evidence type="ECO:0000313" key="2">
    <source>
        <dbReference type="EMBL" id="KAA9030904.1"/>
    </source>
</evidence>
<dbReference type="Proteomes" id="UP000325933">
    <property type="component" value="Unassembled WGS sequence"/>
</dbReference>
<proteinExistence type="predicted"/>
<dbReference type="RefSeq" id="WP_150425452.1">
    <property type="nucleotide sequence ID" value="NZ_VYQA01000005.1"/>
</dbReference>
<evidence type="ECO:0000313" key="1">
    <source>
        <dbReference type="EMBL" id="KAA9018268.1"/>
    </source>
</evidence>
<protein>
    <submittedName>
        <fullName evidence="2">Uncharacterized protein</fullName>
    </submittedName>
</protein>
<dbReference type="EMBL" id="VYQB01000005">
    <property type="protein sequence ID" value="KAA9018268.1"/>
    <property type="molecule type" value="Genomic_DNA"/>
</dbReference>
<reference evidence="3 4" key="1">
    <citation type="submission" date="2019-09" db="EMBL/GenBank/DDBJ databases">
        <authorList>
            <person name="Feng G."/>
        </authorList>
    </citation>
    <scope>NUCLEOTIDE SEQUENCE [LARGE SCALE GENOMIC DNA]</scope>
    <source>
        <strain evidence="2 3">KACC 19283</strain>
        <strain evidence="1 4">KACC 19284</strain>
    </source>
</reference>
<dbReference type="AlphaFoldDB" id="A0A5J5I8Y5"/>
<name>A0A5J5I8Y5_9SPHN</name>
<keyword evidence="4" id="KW-1185">Reference proteome</keyword>
<evidence type="ECO:0000313" key="3">
    <source>
        <dbReference type="Proteomes" id="UP000325933"/>
    </source>
</evidence>
<comment type="caution">
    <text evidence="2">The sequence shown here is derived from an EMBL/GenBank/DDBJ whole genome shotgun (WGS) entry which is preliminary data.</text>
</comment>